<comment type="caution">
    <text evidence="9">The sequence shown here is derived from an EMBL/GenBank/DDBJ whole genome shotgun (WGS) entry which is preliminary data.</text>
</comment>
<reference evidence="9 10" key="1">
    <citation type="submission" date="2018-05" db="EMBL/GenBank/DDBJ databases">
        <title>Leucothrix arctica sp. nov., isolated from Arctic seawater.</title>
        <authorList>
            <person name="Choi A."/>
            <person name="Baek K."/>
        </authorList>
    </citation>
    <scope>NUCLEOTIDE SEQUENCE [LARGE SCALE GENOMIC DNA]</scope>
    <source>
        <strain evidence="9 10">IMCC9719</strain>
    </source>
</reference>
<dbReference type="OrthoDB" id="9810457at2"/>
<organism evidence="9 10">
    <name type="scientific">Leucothrix arctica</name>
    <dbReference type="NCBI Taxonomy" id="1481894"/>
    <lineage>
        <taxon>Bacteria</taxon>
        <taxon>Pseudomonadati</taxon>
        <taxon>Pseudomonadota</taxon>
        <taxon>Gammaproteobacteria</taxon>
        <taxon>Thiotrichales</taxon>
        <taxon>Thiotrichaceae</taxon>
        <taxon>Leucothrix</taxon>
    </lineage>
</organism>
<evidence type="ECO:0000313" key="10">
    <source>
        <dbReference type="Proteomes" id="UP000245506"/>
    </source>
</evidence>
<dbReference type="GO" id="GO:0055085">
    <property type="term" value="P:transmembrane transport"/>
    <property type="evidence" value="ECO:0007669"/>
    <property type="project" value="InterPro"/>
</dbReference>
<evidence type="ECO:0000256" key="2">
    <source>
        <dbReference type="ARBA" id="ARBA00010145"/>
    </source>
</evidence>
<evidence type="ECO:0000256" key="4">
    <source>
        <dbReference type="ARBA" id="ARBA00022475"/>
    </source>
</evidence>
<feature type="transmembrane region" description="Helical" evidence="8">
    <location>
        <begin position="100"/>
        <end position="120"/>
    </location>
</feature>
<feature type="transmembrane region" description="Helical" evidence="8">
    <location>
        <begin position="66"/>
        <end position="88"/>
    </location>
</feature>
<feature type="transmembrane region" description="Helical" evidence="8">
    <location>
        <begin position="168"/>
        <end position="188"/>
    </location>
</feature>
<gene>
    <name evidence="9" type="ORF">DKT75_21245</name>
</gene>
<dbReference type="InterPro" id="IPR038770">
    <property type="entry name" value="Na+/solute_symporter_sf"/>
</dbReference>
<dbReference type="Pfam" id="PF03547">
    <property type="entry name" value="Mem_trans"/>
    <property type="match status" value="1"/>
</dbReference>
<dbReference type="Gene3D" id="1.20.1530.20">
    <property type="match status" value="1"/>
</dbReference>
<comment type="similarity">
    <text evidence="2">Belongs to the auxin efflux carrier (TC 2.A.69) family.</text>
</comment>
<feature type="transmembrane region" description="Helical" evidence="8">
    <location>
        <begin position="194"/>
        <end position="217"/>
    </location>
</feature>
<feature type="transmembrane region" description="Helical" evidence="8">
    <location>
        <begin position="291"/>
        <end position="309"/>
    </location>
</feature>
<feature type="transmembrane region" description="Helical" evidence="8">
    <location>
        <begin position="258"/>
        <end position="279"/>
    </location>
</feature>
<evidence type="ECO:0000256" key="1">
    <source>
        <dbReference type="ARBA" id="ARBA00004651"/>
    </source>
</evidence>
<dbReference type="GO" id="GO:0005886">
    <property type="term" value="C:plasma membrane"/>
    <property type="evidence" value="ECO:0007669"/>
    <property type="project" value="UniProtKB-SubCell"/>
</dbReference>
<feature type="transmembrane region" description="Helical" evidence="8">
    <location>
        <begin position="126"/>
        <end position="147"/>
    </location>
</feature>
<keyword evidence="6 8" id="KW-1133">Transmembrane helix</keyword>
<evidence type="ECO:0000256" key="8">
    <source>
        <dbReference type="SAM" id="Phobius"/>
    </source>
</evidence>
<comment type="subcellular location">
    <subcellularLocation>
        <location evidence="1">Cell membrane</location>
        <topology evidence="1">Multi-pass membrane protein</topology>
    </subcellularLocation>
</comment>
<dbReference type="RefSeq" id="WP_109826859.1">
    <property type="nucleotide sequence ID" value="NZ_QGKL01000043.1"/>
</dbReference>
<evidence type="ECO:0000256" key="6">
    <source>
        <dbReference type="ARBA" id="ARBA00022989"/>
    </source>
</evidence>
<dbReference type="InterPro" id="IPR004776">
    <property type="entry name" value="Mem_transp_PIN-like"/>
</dbReference>
<evidence type="ECO:0000256" key="3">
    <source>
        <dbReference type="ARBA" id="ARBA00022448"/>
    </source>
</evidence>
<dbReference type="AlphaFoldDB" id="A0A317C3J2"/>
<dbReference type="PANTHER" id="PTHR36838">
    <property type="entry name" value="AUXIN EFFLUX CARRIER FAMILY PROTEIN"/>
    <property type="match status" value="1"/>
</dbReference>
<evidence type="ECO:0000313" key="9">
    <source>
        <dbReference type="EMBL" id="PWQ93215.1"/>
    </source>
</evidence>
<dbReference type="Proteomes" id="UP000245506">
    <property type="component" value="Unassembled WGS sequence"/>
</dbReference>
<dbReference type="EMBL" id="QGKL01000043">
    <property type="protein sequence ID" value="PWQ93215.1"/>
    <property type="molecule type" value="Genomic_DNA"/>
</dbReference>
<name>A0A317C3J2_9GAMM</name>
<evidence type="ECO:0000256" key="5">
    <source>
        <dbReference type="ARBA" id="ARBA00022692"/>
    </source>
</evidence>
<feature type="transmembrane region" description="Helical" evidence="8">
    <location>
        <begin position="229"/>
        <end position="252"/>
    </location>
</feature>
<keyword evidence="10" id="KW-1185">Reference proteome</keyword>
<keyword evidence="4" id="KW-1003">Cell membrane</keyword>
<accession>A0A317C3J2</accession>
<keyword evidence="5 8" id="KW-0812">Transmembrane</keyword>
<keyword evidence="7 8" id="KW-0472">Membrane</keyword>
<evidence type="ECO:0000256" key="7">
    <source>
        <dbReference type="ARBA" id="ARBA00023136"/>
    </source>
</evidence>
<keyword evidence="3" id="KW-0813">Transport</keyword>
<sequence>MQQTLFSILPLFLLIALGYLAKRTALLDVRMLPGLNQYVFYFAIPALLYTATSKQSIGELLYAPGLMAFAVGCMITGTICCLVCYYYFKSKHAISLVLRYLNVNFANVAYMGIPISFTVLGESANAATIGIVLASNIFVVCGSQLLIELLKGDGMNVKSLLNTLNRATIRNPLFMSVMAGIAASVLQLELPETINITLEMVAATTIPVALFCLGASFELTRTETNVTEIFWVVFCKLFVQPAVMWGVFAAFGMQGEQWLIVAVLLNALPTGTLAHVLAMRYGAFEVQSSQIIVYSTVLSLVTLLLWTQLLGI</sequence>
<protein>
    <submittedName>
        <fullName evidence="9">AEC family transporter</fullName>
    </submittedName>
</protein>
<dbReference type="PANTHER" id="PTHR36838:SF3">
    <property type="entry name" value="TRANSPORTER AUXIN EFFLUX CARRIER EC FAMILY"/>
    <property type="match status" value="1"/>
</dbReference>
<proteinExistence type="inferred from homology"/>